<dbReference type="EMBL" id="SESI01000001">
    <property type="protein sequence ID" value="TQQ82449.1"/>
    <property type="molecule type" value="Genomic_DNA"/>
</dbReference>
<sequence>MSDTENNVVGDELQPCSESPETGFLRDGHCRHLGRDPGRHEICAVMTQDFLEYSREQGNDLITPRPELDFPGLHPGDRWCVCLPRWVEAREAGNAPPVVLEATSEGVLDELSVEELREYAAEEPTEESADDQS</sequence>
<evidence type="ECO:0000256" key="1">
    <source>
        <dbReference type="SAM" id="MobiDB-lite"/>
    </source>
</evidence>
<evidence type="ECO:0000313" key="2">
    <source>
        <dbReference type="EMBL" id="TQQ82449.1"/>
    </source>
</evidence>
<accession>A0A544QSQ0</accession>
<dbReference type="RefSeq" id="WP_142443094.1">
    <property type="nucleotide sequence ID" value="NZ_SESI01000001.1"/>
</dbReference>
<dbReference type="InterPro" id="IPR018714">
    <property type="entry name" value="DUF2237"/>
</dbReference>
<dbReference type="PANTHER" id="PTHR37466">
    <property type="entry name" value="SLR1628 PROTEIN"/>
    <property type="match status" value="1"/>
</dbReference>
<reference evidence="2 3" key="1">
    <citation type="submission" date="2019-02" db="EMBL/GenBank/DDBJ databases">
        <title>Halonotius sp. a new haloqrchaeon isolated from saline water.</title>
        <authorList>
            <person name="Duran-Viseras A."/>
            <person name="Sanchez-Porro C."/>
            <person name="Ventosa A."/>
        </authorList>
    </citation>
    <scope>NUCLEOTIDE SEQUENCE [LARGE SCALE GENOMIC DNA]</scope>
    <source>
        <strain evidence="2 3">F9-27</strain>
    </source>
</reference>
<dbReference type="AlphaFoldDB" id="A0A544QSQ0"/>
<protein>
    <submittedName>
        <fullName evidence="2">DUF2237 family protein</fullName>
    </submittedName>
</protein>
<dbReference type="OrthoDB" id="254799at2157"/>
<gene>
    <name evidence="2" type="ORF">EWF95_05890</name>
</gene>
<comment type="caution">
    <text evidence="2">The sequence shown here is derived from an EMBL/GenBank/DDBJ whole genome shotgun (WGS) entry which is preliminary data.</text>
</comment>
<keyword evidence="3" id="KW-1185">Reference proteome</keyword>
<dbReference type="Gene3D" id="3.30.56.110">
    <property type="entry name" value="Protein of unknown function DUF2237"/>
    <property type="match status" value="1"/>
</dbReference>
<dbReference type="Pfam" id="PF09996">
    <property type="entry name" value="DUF2237"/>
    <property type="match status" value="1"/>
</dbReference>
<dbReference type="Proteomes" id="UP000315385">
    <property type="component" value="Unassembled WGS sequence"/>
</dbReference>
<evidence type="ECO:0000313" key="3">
    <source>
        <dbReference type="Proteomes" id="UP000315385"/>
    </source>
</evidence>
<name>A0A544QSQ0_9EURY</name>
<organism evidence="2 3">
    <name type="scientific">Halonotius roseus</name>
    <dbReference type="NCBI Taxonomy" id="2511997"/>
    <lineage>
        <taxon>Archaea</taxon>
        <taxon>Methanobacteriati</taxon>
        <taxon>Methanobacteriota</taxon>
        <taxon>Stenosarchaea group</taxon>
        <taxon>Halobacteria</taxon>
        <taxon>Halobacteriales</taxon>
        <taxon>Haloferacaceae</taxon>
        <taxon>Halonotius</taxon>
    </lineage>
</organism>
<feature type="region of interest" description="Disordered" evidence="1">
    <location>
        <begin position="1"/>
        <end position="21"/>
    </location>
</feature>
<proteinExistence type="predicted"/>
<dbReference type="PANTHER" id="PTHR37466:SF1">
    <property type="entry name" value="SLR1628 PROTEIN"/>
    <property type="match status" value="1"/>
</dbReference>